<feature type="transmembrane region" description="Helical" evidence="12">
    <location>
        <begin position="44"/>
        <end position="60"/>
    </location>
</feature>
<keyword evidence="6" id="KW-0256">Endoplasmic reticulum</keyword>
<keyword evidence="14" id="KW-1185">Reference proteome</keyword>
<evidence type="ECO:0000256" key="4">
    <source>
        <dbReference type="ARBA" id="ARBA00022490"/>
    </source>
</evidence>
<protein>
    <recommendedName>
        <fullName evidence="15">Selenoprotein S</fullName>
    </recommendedName>
</protein>
<name>A0A8K0KAC1_LADFU</name>
<dbReference type="OrthoDB" id="75792at2759"/>
<evidence type="ECO:0000256" key="8">
    <source>
        <dbReference type="ARBA" id="ARBA00022989"/>
    </source>
</evidence>
<feature type="coiled-coil region" evidence="10">
    <location>
        <begin position="99"/>
        <end position="128"/>
    </location>
</feature>
<dbReference type="EMBL" id="KZ308546">
    <property type="protein sequence ID" value="KAG8231280.1"/>
    <property type="molecule type" value="Genomic_DNA"/>
</dbReference>
<dbReference type="GO" id="GO:0036502">
    <property type="term" value="C:Derlin-1-VIMP complex"/>
    <property type="evidence" value="ECO:0007669"/>
    <property type="project" value="TreeGrafter"/>
</dbReference>
<evidence type="ECO:0000256" key="10">
    <source>
        <dbReference type="SAM" id="Coils"/>
    </source>
</evidence>
<dbReference type="Gene3D" id="6.10.250.2950">
    <property type="match status" value="1"/>
</dbReference>
<comment type="subcellular location">
    <subcellularLocation>
        <location evidence="2">Cytoplasm</location>
    </subcellularLocation>
    <subcellularLocation>
        <location evidence="1">Endoplasmic reticulum membrane</location>
        <topology evidence="1">Single-pass membrane protein</topology>
    </subcellularLocation>
</comment>
<evidence type="ECO:0008006" key="15">
    <source>
        <dbReference type="Google" id="ProtNLM"/>
    </source>
</evidence>
<dbReference type="AlphaFoldDB" id="A0A8K0KAC1"/>
<organism evidence="13 14">
    <name type="scientific">Ladona fulva</name>
    <name type="common">Scarce chaser dragonfly</name>
    <name type="synonym">Libellula fulva</name>
    <dbReference type="NCBI Taxonomy" id="123851"/>
    <lineage>
        <taxon>Eukaryota</taxon>
        <taxon>Metazoa</taxon>
        <taxon>Ecdysozoa</taxon>
        <taxon>Arthropoda</taxon>
        <taxon>Hexapoda</taxon>
        <taxon>Insecta</taxon>
        <taxon>Pterygota</taxon>
        <taxon>Palaeoptera</taxon>
        <taxon>Odonata</taxon>
        <taxon>Epiprocta</taxon>
        <taxon>Anisoptera</taxon>
        <taxon>Libelluloidea</taxon>
        <taxon>Libellulidae</taxon>
        <taxon>Ladona</taxon>
    </lineage>
</organism>
<keyword evidence="4" id="KW-0963">Cytoplasm</keyword>
<reference evidence="13" key="2">
    <citation type="submission" date="2017-10" db="EMBL/GenBank/DDBJ databases">
        <title>Ladona fulva Genome sequencing and assembly.</title>
        <authorList>
            <person name="Murali S."/>
            <person name="Richards S."/>
            <person name="Bandaranaike D."/>
            <person name="Bellair M."/>
            <person name="Blankenburg K."/>
            <person name="Chao H."/>
            <person name="Dinh H."/>
            <person name="Doddapaneni H."/>
            <person name="Dugan-Rocha S."/>
            <person name="Elkadiri S."/>
            <person name="Gnanaolivu R."/>
            <person name="Hernandez B."/>
            <person name="Skinner E."/>
            <person name="Javaid M."/>
            <person name="Lee S."/>
            <person name="Li M."/>
            <person name="Ming W."/>
            <person name="Munidasa M."/>
            <person name="Muniz J."/>
            <person name="Nguyen L."/>
            <person name="Hughes D."/>
            <person name="Osuji N."/>
            <person name="Pu L.-L."/>
            <person name="Puazo M."/>
            <person name="Qu C."/>
            <person name="Quiroz J."/>
            <person name="Raj R."/>
            <person name="Weissenberger G."/>
            <person name="Xin Y."/>
            <person name="Zou X."/>
            <person name="Han Y."/>
            <person name="Worley K."/>
            <person name="Muzny D."/>
            <person name="Gibbs R."/>
        </authorList>
    </citation>
    <scope>NUCLEOTIDE SEQUENCE</scope>
    <source>
        <strain evidence="13">Sampled in the wild</strain>
    </source>
</reference>
<evidence type="ECO:0000256" key="7">
    <source>
        <dbReference type="ARBA" id="ARBA00022933"/>
    </source>
</evidence>
<comment type="caution">
    <text evidence="13">The sequence shown here is derived from an EMBL/GenBank/DDBJ whole genome shotgun (WGS) entry which is preliminary data.</text>
</comment>
<dbReference type="PANTHER" id="PTHR28621:SF1">
    <property type="entry name" value="SELENOPROTEIN S"/>
    <property type="match status" value="1"/>
</dbReference>
<feature type="region of interest" description="Disordered" evidence="11">
    <location>
        <begin position="142"/>
        <end position="197"/>
    </location>
</feature>
<evidence type="ECO:0000256" key="5">
    <source>
        <dbReference type="ARBA" id="ARBA00022692"/>
    </source>
</evidence>
<sequence>MYLDVLKTMDPKVLEHETSNVHPESLDPTTPKIIINSISFVSDYGWYIIGLVICLLLLWTKKIKPAYVAWKKRMDEREYDAKYHKDPECFRARQETMEIARLRMQLELEKKAQEYLEKQKQVEEAKRQERIADWERHEKGLGYRSKIRNRHEDDQDQTKKPQTKPALRPEYNPLMGSGSSSGYRPPRRNVCSGGGCG</sequence>
<gene>
    <name evidence="13" type="ORF">J437_LFUL010318</name>
</gene>
<dbReference type="Proteomes" id="UP000792457">
    <property type="component" value="Unassembled WGS sequence"/>
</dbReference>
<keyword evidence="7" id="KW-0712">Selenocysteine</keyword>
<evidence type="ECO:0000256" key="11">
    <source>
        <dbReference type="SAM" id="MobiDB-lite"/>
    </source>
</evidence>
<dbReference type="InterPro" id="IPR009703">
    <property type="entry name" value="Selenoprotein_S"/>
</dbReference>
<evidence type="ECO:0000313" key="14">
    <source>
        <dbReference type="Proteomes" id="UP000792457"/>
    </source>
</evidence>
<keyword evidence="8 12" id="KW-1133">Transmembrane helix</keyword>
<evidence type="ECO:0000256" key="1">
    <source>
        <dbReference type="ARBA" id="ARBA00004389"/>
    </source>
</evidence>
<evidence type="ECO:0000256" key="6">
    <source>
        <dbReference type="ARBA" id="ARBA00022824"/>
    </source>
</evidence>
<comment type="similarity">
    <text evidence="3">Belongs to the selenoprotein S family.</text>
</comment>
<dbReference type="GO" id="GO:0030968">
    <property type="term" value="P:endoplasmic reticulum unfolded protein response"/>
    <property type="evidence" value="ECO:0007669"/>
    <property type="project" value="TreeGrafter"/>
</dbReference>
<dbReference type="GO" id="GO:0036513">
    <property type="term" value="C:Derlin-1 retrotranslocation complex"/>
    <property type="evidence" value="ECO:0007669"/>
    <property type="project" value="TreeGrafter"/>
</dbReference>
<dbReference type="Pfam" id="PF06936">
    <property type="entry name" value="Selenoprotein_S"/>
    <property type="match status" value="1"/>
</dbReference>
<dbReference type="PANTHER" id="PTHR28621">
    <property type="entry name" value="SELENOPROTEIN S"/>
    <property type="match status" value="1"/>
</dbReference>
<evidence type="ECO:0000256" key="9">
    <source>
        <dbReference type="ARBA" id="ARBA00023136"/>
    </source>
</evidence>
<dbReference type="GO" id="GO:0030970">
    <property type="term" value="P:retrograde protein transport, ER to cytosol"/>
    <property type="evidence" value="ECO:0007669"/>
    <property type="project" value="TreeGrafter"/>
</dbReference>
<keyword evidence="10" id="KW-0175">Coiled coil</keyword>
<reference evidence="13" key="1">
    <citation type="submission" date="2013-04" db="EMBL/GenBank/DDBJ databases">
        <authorList>
            <person name="Qu J."/>
            <person name="Murali S.C."/>
            <person name="Bandaranaike D."/>
            <person name="Bellair M."/>
            <person name="Blankenburg K."/>
            <person name="Chao H."/>
            <person name="Dinh H."/>
            <person name="Doddapaneni H."/>
            <person name="Downs B."/>
            <person name="Dugan-Rocha S."/>
            <person name="Elkadiri S."/>
            <person name="Gnanaolivu R.D."/>
            <person name="Hernandez B."/>
            <person name="Javaid M."/>
            <person name="Jayaseelan J.C."/>
            <person name="Lee S."/>
            <person name="Li M."/>
            <person name="Ming W."/>
            <person name="Munidasa M."/>
            <person name="Muniz J."/>
            <person name="Nguyen L."/>
            <person name="Ongeri F."/>
            <person name="Osuji N."/>
            <person name="Pu L.-L."/>
            <person name="Puazo M."/>
            <person name="Qu C."/>
            <person name="Quiroz J."/>
            <person name="Raj R."/>
            <person name="Weissenberger G."/>
            <person name="Xin Y."/>
            <person name="Zou X."/>
            <person name="Han Y."/>
            <person name="Richards S."/>
            <person name="Worley K."/>
            <person name="Muzny D."/>
            <person name="Gibbs R."/>
        </authorList>
    </citation>
    <scope>NUCLEOTIDE SEQUENCE</scope>
    <source>
        <strain evidence="13">Sampled in the wild</strain>
    </source>
</reference>
<feature type="compositionally biased region" description="Basic and acidic residues" evidence="11">
    <location>
        <begin position="150"/>
        <end position="159"/>
    </location>
</feature>
<evidence type="ECO:0000256" key="3">
    <source>
        <dbReference type="ARBA" id="ARBA00011034"/>
    </source>
</evidence>
<accession>A0A8K0KAC1</accession>
<evidence type="ECO:0000256" key="12">
    <source>
        <dbReference type="SAM" id="Phobius"/>
    </source>
</evidence>
<keyword evidence="9 12" id="KW-0472">Membrane</keyword>
<evidence type="ECO:0000256" key="2">
    <source>
        <dbReference type="ARBA" id="ARBA00004496"/>
    </source>
</evidence>
<evidence type="ECO:0000313" key="13">
    <source>
        <dbReference type="EMBL" id="KAG8231280.1"/>
    </source>
</evidence>
<proteinExistence type="inferred from homology"/>
<keyword evidence="5 12" id="KW-0812">Transmembrane</keyword>